<evidence type="ECO:0000256" key="3">
    <source>
        <dbReference type="ARBA" id="ARBA00022989"/>
    </source>
</evidence>
<evidence type="ECO:0000256" key="1">
    <source>
        <dbReference type="ARBA" id="ARBA00004141"/>
    </source>
</evidence>
<dbReference type="KEGG" id="mhu:Mhun_1474"/>
<feature type="transmembrane region" description="Helical" evidence="5">
    <location>
        <begin position="158"/>
        <end position="178"/>
    </location>
</feature>
<dbReference type="eggNOG" id="arCOG07674">
    <property type="taxonomic scope" value="Archaea"/>
</dbReference>
<organism evidence="7 8">
    <name type="scientific">Methanospirillum hungatei JF-1 (strain ATCC 27890 / DSM 864 / NBRC 100397 / JF-1)</name>
    <dbReference type="NCBI Taxonomy" id="323259"/>
    <lineage>
        <taxon>Archaea</taxon>
        <taxon>Methanobacteriati</taxon>
        <taxon>Methanobacteriota</taxon>
        <taxon>Stenosarchaea group</taxon>
        <taxon>Methanomicrobia</taxon>
        <taxon>Methanomicrobiales</taxon>
        <taxon>Methanospirillaceae</taxon>
        <taxon>Methanospirillum</taxon>
    </lineage>
</organism>
<feature type="transmembrane region" description="Helical" evidence="5">
    <location>
        <begin position="91"/>
        <end position="112"/>
    </location>
</feature>
<dbReference type="RefSeq" id="WP_011448477.1">
    <property type="nucleotide sequence ID" value="NC_007796.1"/>
</dbReference>
<feature type="domain" description="Ferric oxidoreductase" evidence="6">
    <location>
        <begin position="56"/>
        <end position="170"/>
    </location>
</feature>
<dbReference type="GO" id="GO:0016020">
    <property type="term" value="C:membrane"/>
    <property type="evidence" value="ECO:0007669"/>
    <property type="project" value="UniProtKB-SubCell"/>
</dbReference>
<protein>
    <recommendedName>
        <fullName evidence="6">Ferric oxidoreductase domain-containing protein</fullName>
    </recommendedName>
</protein>
<reference evidence="8" key="1">
    <citation type="journal article" date="2016" name="Stand. Genomic Sci.">
        <title>Complete genome sequence of Methanospirillum hungatei type strain JF1.</title>
        <authorList>
            <person name="Gunsalus R.P."/>
            <person name="Cook L.E."/>
            <person name="Crable B."/>
            <person name="Rohlin L."/>
            <person name="McDonald E."/>
            <person name="Mouttaki H."/>
            <person name="Sieber J.R."/>
            <person name="Poweleit N."/>
            <person name="Zhou H."/>
            <person name="Lapidus A.L."/>
            <person name="Daligault H.E."/>
            <person name="Land M."/>
            <person name="Gilna P."/>
            <person name="Ivanova N."/>
            <person name="Kyrpides N."/>
            <person name="Culley D.E."/>
            <person name="McInerney M.J."/>
        </authorList>
    </citation>
    <scope>NUCLEOTIDE SEQUENCE [LARGE SCALE GENOMIC DNA]</scope>
    <source>
        <strain evidence="8">ATCC 27890 / DSM 864 / NBRC 100397 / JF-1</strain>
    </source>
</reference>
<accession>Q2FKR9</accession>
<dbReference type="InterPro" id="IPR013130">
    <property type="entry name" value="Fe3_Rdtase_TM_dom"/>
</dbReference>
<dbReference type="EMBL" id="CP000254">
    <property type="protein sequence ID" value="ABD41208.1"/>
    <property type="molecule type" value="Genomic_DNA"/>
</dbReference>
<dbReference type="EnsemblBacteria" id="ABD41208">
    <property type="protein sequence ID" value="ABD41208"/>
    <property type="gene ID" value="Mhun_1474"/>
</dbReference>
<dbReference type="Proteomes" id="UP000001941">
    <property type="component" value="Chromosome"/>
</dbReference>
<dbReference type="Pfam" id="PF01794">
    <property type="entry name" value="Ferric_reduct"/>
    <property type="match status" value="1"/>
</dbReference>
<feature type="transmembrane region" description="Helical" evidence="5">
    <location>
        <begin position="23"/>
        <end position="43"/>
    </location>
</feature>
<evidence type="ECO:0000259" key="6">
    <source>
        <dbReference type="Pfam" id="PF01794"/>
    </source>
</evidence>
<proteinExistence type="predicted"/>
<gene>
    <name evidence="7" type="ordered locus">Mhun_1474</name>
</gene>
<dbReference type="STRING" id="323259.Mhun_1474"/>
<name>Q2FKR9_METHJ</name>
<dbReference type="GeneID" id="3922176"/>
<dbReference type="InParanoid" id="Q2FKR9"/>
<feature type="transmembrane region" description="Helical" evidence="5">
    <location>
        <begin position="184"/>
        <end position="206"/>
    </location>
</feature>
<keyword evidence="8" id="KW-1185">Reference proteome</keyword>
<dbReference type="HOGENOM" id="CLU_1253587_0_0_2"/>
<evidence type="ECO:0000256" key="5">
    <source>
        <dbReference type="SAM" id="Phobius"/>
    </source>
</evidence>
<keyword evidence="2 5" id="KW-0812">Transmembrane</keyword>
<evidence type="ECO:0000256" key="2">
    <source>
        <dbReference type="ARBA" id="ARBA00022692"/>
    </source>
</evidence>
<feature type="transmembrane region" description="Helical" evidence="5">
    <location>
        <begin position="124"/>
        <end position="146"/>
    </location>
</feature>
<keyword evidence="3 5" id="KW-1133">Transmembrane helix</keyword>
<evidence type="ECO:0000313" key="7">
    <source>
        <dbReference type="EMBL" id="ABD41208.1"/>
    </source>
</evidence>
<evidence type="ECO:0000256" key="4">
    <source>
        <dbReference type="ARBA" id="ARBA00023136"/>
    </source>
</evidence>
<sequence>MDESAGIIRIWDDIHYMHSQRRFLLLFGILVLYGIPLLVIAGLETSWSLYTLLRIAGVWGFISLSLGALLNLKKGAVKSQFGRPFIRIHHYFAISGLILITIHPVLYAYLALDPGVFIPDFSSLYAFFATGGRTALILLYVAFCAGLVRMALKNRWRYIHILVYPALIIAAVHANLIGQTMTHPLIYLIINGLALSVCCTFVYMRVHKMNPGSGRHRTDR</sequence>
<keyword evidence="4 5" id="KW-0472">Membrane</keyword>
<feature type="transmembrane region" description="Helical" evidence="5">
    <location>
        <begin position="49"/>
        <end position="70"/>
    </location>
</feature>
<comment type="subcellular location">
    <subcellularLocation>
        <location evidence="1">Membrane</location>
        <topology evidence="1">Multi-pass membrane protein</topology>
    </subcellularLocation>
</comment>
<dbReference type="AlphaFoldDB" id="Q2FKR9"/>
<dbReference type="OrthoDB" id="107315at2157"/>
<evidence type="ECO:0000313" key="8">
    <source>
        <dbReference type="Proteomes" id="UP000001941"/>
    </source>
</evidence>